<evidence type="ECO:0000313" key="5">
    <source>
        <dbReference type="Proteomes" id="UP000663852"/>
    </source>
</evidence>
<dbReference type="AlphaFoldDB" id="A0A815GP38"/>
<evidence type="ECO:0000256" key="1">
    <source>
        <dbReference type="ARBA" id="ARBA00001947"/>
    </source>
</evidence>
<dbReference type="PANTHER" id="PTHR42813">
    <property type="entry name" value="ZINC-TYPE ALCOHOL DEHYDROGENASE-LIKE"/>
    <property type="match status" value="1"/>
</dbReference>
<evidence type="ECO:0000313" key="4">
    <source>
        <dbReference type="EMBL" id="CAF1342643.1"/>
    </source>
</evidence>
<gene>
    <name evidence="4" type="ORF">EDS130_LOCUS32827</name>
</gene>
<name>A0A815GP38_ADIRI</name>
<comment type="caution">
    <text evidence="4">The sequence shown here is derived from an EMBL/GenBank/DDBJ whole genome shotgun (WGS) entry which is preliminary data.</text>
</comment>
<organism evidence="4 5">
    <name type="scientific">Adineta ricciae</name>
    <name type="common">Rotifer</name>
    <dbReference type="NCBI Taxonomy" id="249248"/>
    <lineage>
        <taxon>Eukaryota</taxon>
        <taxon>Metazoa</taxon>
        <taxon>Spiralia</taxon>
        <taxon>Gnathifera</taxon>
        <taxon>Rotifera</taxon>
        <taxon>Eurotatoria</taxon>
        <taxon>Bdelloidea</taxon>
        <taxon>Adinetida</taxon>
        <taxon>Adinetidae</taxon>
        <taxon>Adineta</taxon>
    </lineage>
</organism>
<evidence type="ECO:0000256" key="3">
    <source>
        <dbReference type="ARBA" id="ARBA00022833"/>
    </source>
</evidence>
<comment type="cofactor">
    <cofactor evidence="1">
        <name>Zn(2+)</name>
        <dbReference type="ChEBI" id="CHEBI:29105"/>
    </cofactor>
</comment>
<dbReference type="PANTHER" id="PTHR42813:SF1">
    <property type="entry name" value="DEHYDROGENASE, PUTATIVE (AFU_ORTHOLOGUE AFUA_5G03930)-RELATED"/>
    <property type="match status" value="1"/>
</dbReference>
<dbReference type="GO" id="GO:0046872">
    <property type="term" value="F:metal ion binding"/>
    <property type="evidence" value="ECO:0007669"/>
    <property type="project" value="UniProtKB-KW"/>
</dbReference>
<accession>A0A815GP38</accession>
<protein>
    <submittedName>
        <fullName evidence="4">Uncharacterized protein</fullName>
    </submittedName>
</protein>
<keyword evidence="3" id="KW-0862">Zinc</keyword>
<dbReference type="Proteomes" id="UP000663852">
    <property type="component" value="Unassembled WGS sequence"/>
</dbReference>
<keyword evidence="2" id="KW-0479">Metal-binding</keyword>
<proteinExistence type="predicted"/>
<dbReference type="Gene3D" id="3.90.180.10">
    <property type="entry name" value="Medium-chain alcohol dehydrogenases, catalytic domain"/>
    <property type="match status" value="1"/>
</dbReference>
<dbReference type="SUPFAM" id="SSF50129">
    <property type="entry name" value="GroES-like"/>
    <property type="match status" value="1"/>
</dbReference>
<dbReference type="EMBL" id="CAJNOJ010000255">
    <property type="protein sequence ID" value="CAF1342643.1"/>
    <property type="molecule type" value="Genomic_DNA"/>
</dbReference>
<dbReference type="OrthoDB" id="3941538at2759"/>
<reference evidence="4" key="1">
    <citation type="submission" date="2021-02" db="EMBL/GenBank/DDBJ databases">
        <authorList>
            <person name="Nowell W R."/>
        </authorList>
    </citation>
    <scope>NUCLEOTIDE SEQUENCE</scope>
</reference>
<dbReference type="InterPro" id="IPR011032">
    <property type="entry name" value="GroES-like_sf"/>
</dbReference>
<evidence type="ECO:0000256" key="2">
    <source>
        <dbReference type="ARBA" id="ARBA00022723"/>
    </source>
</evidence>
<sequence length="183" mass="21155">MNFLSQIADKFVGKAPTLLNDFLQNAIVSRNKRHVEYAEKALPIISDAHDILLKITATTVCDPNFHLYSNEMLDMHDGDIRGYEFLEIIEQTRDQDLEPIGLVEARWRQTLERIDLSKNKLETDVGDILTEMITCTRKARIILIIGVYNNLVNDGKTFNSCCWTILYTKTLANMFIRNSFRRI</sequence>